<dbReference type="Proteomes" id="UP000008075">
    <property type="component" value="Chromosome"/>
</dbReference>
<dbReference type="EMBL" id="FN667742">
    <property type="protein sequence ID" value="CBJ91649.1"/>
    <property type="molecule type" value="Genomic_DNA"/>
</dbReference>
<dbReference type="AlphaFoldDB" id="D3VA85"/>
<accession>D3VA85</accession>
<organism evidence="1 2">
    <name type="scientific">Xenorhabdus nematophila (strain ATCC 19061 / DSM 3370 / CCUG 14189 / LMG 1036 / NCIMB 9965 / AN6)</name>
    <dbReference type="NCBI Taxonomy" id="406817"/>
    <lineage>
        <taxon>Bacteria</taxon>
        <taxon>Pseudomonadati</taxon>
        <taxon>Pseudomonadota</taxon>
        <taxon>Gammaproteobacteria</taxon>
        <taxon>Enterobacterales</taxon>
        <taxon>Morganellaceae</taxon>
        <taxon>Xenorhabdus</taxon>
    </lineage>
</organism>
<dbReference type="HOGENOM" id="CLU_3278948_0_0_6"/>
<sequence length="41" mass="4929">MIIRESAIYTFLESYIYETYVLKMLKSFIIYMLIKSQISNA</sequence>
<keyword evidence="2" id="KW-1185">Reference proteome</keyword>
<evidence type="ECO:0000313" key="1">
    <source>
        <dbReference type="EMBL" id="CBJ91649.1"/>
    </source>
</evidence>
<gene>
    <name evidence="1" type="ordered locus">XNC1_3618</name>
</gene>
<protein>
    <submittedName>
        <fullName evidence="1">Uncharacterized protein</fullName>
    </submittedName>
</protein>
<evidence type="ECO:0000313" key="2">
    <source>
        <dbReference type="Proteomes" id="UP000008075"/>
    </source>
</evidence>
<name>D3VA85_XENNA</name>
<dbReference type="KEGG" id="xne:XNC1_3618"/>
<proteinExistence type="predicted"/>
<reference evidence="1 2" key="1">
    <citation type="journal article" date="2011" name="PLoS ONE">
        <title>The entomopathogenic bacterial endosymbionts xenorhabdus and photorhabdus: convergent lifestyles from divergent genomes.</title>
        <authorList>
            <person name="Chaston J.M."/>
            <person name="Suen G."/>
            <person name="Tucker S.L."/>
            <person name="Andersen A.W."/>
            <person name="Bhasin A."/>
            <person name="Bode E."/>
            <person name="Bode H.B."/>
            <person name="Brachmann A.O."/>
            <person name="Cowles C.E."/>
            <person name="Cowles K.N."/>
            <person name="Darby C."/>
            <person name="de Leon L."/>
            <person name="Drace K."/>
            <person name="Du Z."/>
            <person name="Givaudan A."/>
            <person name="Herbert Tran E.E."/>
            <person name="Jewell K.A."/>
            <person name="Knack J.J."/>
            <person name="Krasomil-Osterfeld K.C."/>
            <person name="Kukor R."/>
            <person name="Lanois A."/>
            <person name="Latreille P."/>
            <person name="Leimgruber N.K."/>
            <person name="Lipke C.M."/>
            <person name="Liu R."/>
            <person name="Lu X."/>
            <person name="Martens E.C."/>
            <person name="Marri P.R."/>
            <person name="Medigue C."/>
            <person name="Menard M.L."/>
            <person name="Miller N.M."/>
            <person name="Morales-Soto N."/>
            <person name="Norton S."/>
            <person name="Ogier J.C."/>
            <person name="Orchard S.S."/>
            <person name="Park D."/>
            <person name="Park Y."/>
            <person name="Qurollo B.A."/>
            <person name="Sugar D.R."/>
            <person name="Richards G.R."/>
            <person name="Rouy Z."/>
            <person name="Slominski B."/>
            <person name="Slominski K."/>
            <person name="Snyder H."/>
            <person name="Tjaden B.C."/>
            <person name="van der Hoeven R."/>
            <person name="Welch R.D."/>
            <person name="Wheeler C."/>
            <person name="Xiang B."/>
            <person name="Barbazuk B."/>
            <person name="Gaudriault S."/>
            <person name="Goodner B."/>
            <person name="Slater S.C."/>
            <person name="Forst S."/>
            <person name="Goldman B.S."/>
            <person name="Goodrich-Blair H."/>
        </authorList>
    </citation>
    <scope>NUCLEOTIDE SEQUENCE [LARGE SCALE GENOMIC DNA]</scope>
    <source>
        <strain evidence="2">ATCC 19061 / DSM 3370 / CCUG 14189 / LMG 1036 / NCIMB 9965 / AN6</strain>
    </source>
</reference>
<dbReference type="STRING" id="406817.XNC1_3618"/>